<accession>A0AAW1WYF5</accession>
<dbReference type="EMBL" id="JBEDUW010000005">
    <property type="protein sequence ID" value="KAK9928811.1"/>
    <property type="molecule type" value="Genomic_DNA"/>
</dbReference>
<feature type="region of interest" description="Disordered" evidence="1">
    <location>
        <begin position="1"/>
        <end position="35"/>
    </location>
</feature>
<sequence length="186" mass="22007">MYLPEKRKKIRSTGKDMHQKKVREDMRKKRKTKHKQFRLNASVFRPDAHQKVQAARQIRLDAGIGRPDAIQRFQRKNGTRVIRPDEITRRPIVWEQLTMAISLQAPMIKCSSLQHQVSSTMREAYNWERDLGNSLLIQILRGKITTRGRREIKKLRSSKMKKMAAVHNYHMPTFLEGVIRAYLPYM</sequence>
<gene>
    <name evidence="2" type="ORF">M0R45_025931</name>
</gene>
<organism evidence="2 3">
    <name type="scientific">Rubus argutus</name>
    <name type="common">Southern blackberry</name>
    <dbReference type="NCBI Taxonomy" id="59490"/>
    <lineage>
        <taxon>Eukaryota</taxon>
        <taxon>Viridiplantae</taxon>
        <taxon>Streptophyta</taxon>
        <taxon>Embryophyta</taxon>
        <taxon>Tracheophyta</taxon>
        <taxon>Spermatophyta</taxon>
        <taxon>Magnoliopsida</taxon>
        <taxon>eudicotyledons</taxon>
        <taxon>Gunneridae</taxon>
        <taxon>Pentapetalae</taxon>
        <taxon>rosids</taxon>
        <taxon>fabids</taxon>
        <taxon>Rosales</taxon>
        <taxon>Rosaceae</taxon>
        <taxon>Rosoideae</taxon>
        <taxon>Rosoideae incertae sedis</taxon>
        <taxon>Rubus</taxon>
    </lineage>
</organism>
<evidence type="ECO:0000313" key="2">
    <source>
        <dbReference type="EMBL" id="KAK9928811.1"/>
    </source>
</evidence>
<feature type="compositionally biased region" description="Basic residues" evidence="1">
    <location>
        <begin position="1"/>
        <end position="12"/>
    </location>
</feature>
<dbReference type="Proteomes" id="UP001457282">
    <property type="component" value="Unassembled WGS sequence"/>
</dbReference>
<evidence type="ECO:0000313" key="3">
    <source>
        <dbReference type="Proteomes" id="UP001457282"/>
    </source>
</evidence>
<reference evidence="2 3" key="1">
    <citation type="journal article" date="2023" name="G3 (Bethesda)">
        <title>A chromosome-length genome assembly and annotation of blackberry (Rubus argutus, cv. 'Hillquist').</title>
        <authorList>
            <person name="Bruna T."/>
            <person name="Aryal R."/>
            <person name="Dudchenko O."/>
            <person name="Sargent D.J."/>
            <person name="Mead D."/>
            <person name="Buti M."/>
            <person name="Cavallini A."/>
            <person name="Hytonen T."/>
            <person name="Andres J."/>
            <person name="Pham M."/>
            <person name="Weisz D."/>
            <person name="Mascagni F."/>
            <person name="Usai G."/>
            <person name="Natali L."/>
            <person name="Bassil N."/>
            <person name="Fernandez G.E."/>
            <person name="Lomsadze A."/>
            <person name="Armour M."/>
            <person name="Olukolu B."/>
            <person name="Poorten T."/>
            <person name="Britton C."/>
            <person name="Davik J."/>
            <person name="Ashrafi H."/>
            <person name="Aiden E.L."/>
            <person name="Borodovsky M."/>
            <person name="Worthington M."/>
        </authorList>
    </citation>
    <scope>NUCLEOTIDE SEQUENCE [LARGE SCALE GENOMIC DNA]</scope>
    <source>
        <strain evidence="2">PI 553951</strain>
    </source>
</reference>
<comment type="caution">
    <text evidence="2">The sequence shown here is derived from an EMBL/GenBank/DDBJ whole genome shotgun (WGS) entry which is preliminary data.</text>
</comment>
<dbReference type="AlphaFoldDB" id="A0AAW1WYF5"/>
<name>A0AAW1WYF5_RUBAR</name>
<feature type="compositionally biased region" description="Basic and acidic residues" evidence="1">
    <location>
        <begin position="13"/>
        <end position="27"/>
    </location>
</feature>
<protein>
    <submittedName>
        <fullName evidence="2">Uncharacterized protein</fullName>
    </submittedName>
</protein>
<evidence type="ECO:0000256" key="1">
    <source>
        <dbReference type="SAM" id="MobiDB-lite"/>
    </source>
</evidence>
<proteinExistence type="predicted"/>
<keyword evidence="3" id="KW-1185">Reference proteome</keyword>